<reference evidence="2" key="1">
    <citation type="submission" date="2022-12" db="EMBL/GenBank/DDBJ databases">
        <authorList>
            <person name="Petersen C."/>
        </authorList>
    </citation>
    <scope>NUCLEOTIDE SEQUENCE</scope>
    <source>
        <strain evidence="2">IBT 16125</strain>
    </source>
</reference>
<dbReference type="RefSeq" id="XP_056772169.1">
    <property type="nucleotide sequence ID" value="XM_056904402.1"/>
</dbReference>
<dbReference type="Proteomes" id="UP001213681">
    <property type="component" value="Unassembled WGS sequence"/>
</dbReference>
<dbReference type="Gene3D" id="3.30.70.100">
    <property type="match status" value="1"/>
</dbReference>
<dbReference type="AlphaFoldDB" id="A0AAD6CIW7"/>
<protein>
    <recommendedName>
        <fullName evidence="1">ABM domain-containing protein</fullName>
    </recommendedName>
</protein>
<dbReference type="SUPFAM" id="SSF54909">
    <property type="entry name" value="Dimeric alpha+beta barrel"/>
    <property type="match status" value="1"/>
</dbReference>
<dbReference type="GeneID" id="81594645"/>
<dbReference type="EMBL" id="JAPVEA010000001">
    <property type="protein sequence ID" value="KAJ5465322.1"/>
    <property type="molecule type" value="Genomic_DNA"/>
</dbReference>
<evidence type="ECO:0000313" key="3">
    <source>
        <dbReference type="Proteomes" id="UP001213681"/>
    </source>
</evidence>
<comment type="caution">
    <text evidence="2">The sequence shown here is derived from an EMBL/GenBank/DDBJ whole genome shotgun (WGS) entry which is preliminary data.</text>
</comment>
<dbReference type="InterPro" id="IPR011008">
    <property type="entry name" value="Dimeric_a/b-barrel"/>
</dbReference>
<name>A0AAD6CIW7_9EURO</name>
<dbReference type="InterPro" id="IPR007138">
    <property type="entry name" value="ABM_dom"/>
</dbReference>
<gene>
    <name evidence="2" type="ORF">N7458_001008</name>
</gene>
<dbReference type="Pfam" id="PF03992">
    <property type="entry name" value="ABM"/>
    <property type="match status" value="1"/>
</dbReference>
<evidence type="ECO:0000313" key="2">
    <source>
        <dbReference type="EMBL" id="KAJ5465322.1"/>
    </source>
</evidence>
<sequence>MDMQFPVLPEDEFVLYATLLAVPHGGDEVERHLLGLLKLTLNETGTLEYVISRDDVNPDIFHVFEKYSGREAFEQHIASQEFKDFAASGLLAKPPAPKALKPLRPL</sequence>
<accession>A0AAD6CIW7</accession>
<evidence type="ECO:0000259" key="1">
    <source>
        <dbReference type="Pfam" id="PF03992"/>
    </source>
</evidence>
<organism evidence="2 3">
    <name type="scientific">Penicillium daleae</name>
    <dbReference type="NCBI Taxonomy" id="63821"/>
    <lineage>
        <taxon>Eukaryota</taxon>
        <taxon>Fungi</taxon>
        <taxon>Dikarya</taxon>
        <taxon>Ascomycota</taxon>
        <taxon>Pezizomycotina</taxon>
        <taxon>Eurotiomycetes</taxon>
        <taxon>Eurotiomycetidae</taxon>
        <taxon>Eurotiales</taxon>
        <taxon>Aspergillaceae</taxon>
        <taxon>Penicillium</taxon>
    </lineage>
</organism>
<reference evidence="2" key="2">
    <citation type="journal article" date="2023" name="IMA Fungus">
        <title>Comparative genomic study of the Penicillium genus elucidates a diverse pangenome and 15 lateral gene transfer events.</title>
        <authorList>
            <person name="Petersen C."/>
            <person name="Sorensen T."/>
            <person name="Nielsen M.R."/>
            <person name="Sondergaard T.E."/>
            <person name="Sorensen J.L."/>
            <person name="Fitzpatrick D.A."/>
            <person name="Frisvad J.C."/>
            <person name="Nielsen K.L."/>
        </authorList>
    </citation>
    <scope>NUCLEOTIDE SEQUENCE</scope>
    <source>
        <strain evidence="2">IBT 16125</strain>
    </source>
</reference>
<proteinExistence type="predicted"/>
<feature type="domain" description="ABM" evidence="1">
    <location>
        <begin position="17"/>
        <end position="87"/>
    </location>
</feature>
<keyword evidence="3" id="KW-1185">Reference proteome</keyword>